<evidence type="ECO:0000259" key="1">
    <source>
        <dbReference type="Pfam" id="PF20720"/>
    </source>
</evidence>
<dbReference type="SUPFAM" id="SSF52540">
    <property type="entry name" value="P-loop containing nucleoside triphosphate hydrolases"/>
    <property type="match status" value="2"/>
</dbReference>
<dbReference type="EMBL" id="CAJPWZ010002242">
    <property type="protein sequence ID" value="CAG2234476.1"/>
    <property type="molecule type" value="Genomic_DNA"/>
</dbReference>
<dbReference type="Proteomes" id="UP000683360">
    <property type="component" value="Unassembled WGS sequence"/>
</dbReference>
<accession>A0A8S3TLF0</accession>
<evidence type="ECO:0000313" key="2">
    <source>
        <dbReference type="EMBL" id="CAG2234476.1"/>
    </source>
</evidence>
<comment type="caution">
    <text evidence="2">The sequence shown here is derived from an EMBL/GenBank/DDBJ whole genome shotgun (WGS) entry which is preliminary data.</text>
</comment>
<keyword evidence="3" id="KW-1185">Reference proteome</keyword>
<feature type="domain" description="Novel STAND NTPase 3" evidence="1">
    <location>
        <begin position="143"/>
        <end position="295"/>
    </location>
</feature>
<sequence>MTDQEYKRSVTNIENSVMKIASFCNKETYFRAKLQEAKHGTIQYSLYEKYKECLTEIVVRQDEFYKGLSEILPKLDNIESKIAWKSEMLPSVIAEKVPKIIEKAFEERYTDHEQNLEMFSSYFDKVKYQTKLEIQNHWTDGTYVETETVRKCMEKLKEYKVFLICGSNGMGKSRIGLEVLRQIGEQDKGYDLVMLSDLNQVKRIITSGRKLALFLDDIFCFRTCLCQKVQYDKVYDLLHARKSEGNIKIFFTVEPMHKKLSRELFESQRLFQSSYDIDLSMTYDEKKQLLTKYCTKHKIKVQSVTNEDTYDKILDHRTFCKIVHTEPYMGYPKACFMFASNKRVFQQGLRFFTHTNNSLIDEIIALRDGVHIQDNVTYATLVYLLLCGSSISITEIDVQRLTAILKSCGNIERFIPTHLTVQSMRNMEGKYVTNDSNVLKYRFKHQMIYEAVAISYFDVDPSSVISVLEYRCISGITRLPNFSLNEEEPIMIIPQDMLSNLAKRLFEISQTEFKTSPFEFVQLLCET</sequence>
<dbReference type="InterPro" id="IPR027417">
    <property type="entry name" value="P-loop_NTPase"/>
</dbReference>
<reference evidence="2" key="1">
    <citation type="submission" date="2021-03" db="EMBL/GenBank/DDBJ databases">
        <authorList>
            <person name="Bekaert M."/>
        </authorList>
    </citation>
    <scope>NUCLEOTIDE SEQUENCE</scope>
</reference>
<dbReference type="InterPro" id="IPR049050">
    <property type="entry name" value="nSTAND3"/>
</dbReference>
<dbReference type="AlphaFoldDB" id="A0A8S3TLF0"/>
<organism evidence="2 3">
    <name type="scientific">Mytilus edulis</name>
    <name type="common">Blue mussel</name>
    <dbReference type="NCBI Taxonomy" id="6550"/>
    <lineage>
        <taxon>Eukaryota</taxon>
        <taxon>Metazoa</taxon>
        <taxon>Spiralia</taxon>
        <taxon>Lophotrochozoa</taxon>
        <taxon>Mollusca</taxon>
        <taxon>Bivalvia</taxon>
        <taxon>Autobranchia</taxon>
        <taxon>Pteriomorphia</taxon>
        <taxon>Mytilida</taxon>
        <taxon>Mytiloidea</taxon>
        <taxon>Mytilidae</taxon>
        <taxon>Mytilinae</taxon>
        <taxon>Mytilus</taxon>
    </lineage>
</organism>
<proteinExistence type="predicted"/>
<gene>
    <name evidence="2" type="ORF">MEDL_47085</name>
</gene>
<dbReference type="Pfam" id="PF20720">
    <property type="entry name" value="nSTAND3"/>
    <property type="match status" value="1"/>
</dbReference>
<evidence type="ECO:0000313" key="3">
    <source>
        <dbReference type="Proteomes" id="UP000683360"/>
    </source>
</evidence>
<protein>
    <recommendedName>
        <fullName evidence="1">Novel STAND NTPase 3 domain-containing protein</fullName>
    </recommendedName>
</protein>
<name>A0A8S3TLF0_MYTED</name>
<dbReference type="CDD" id="cd01120">
    <property type="entry name" value="RecA-like_superfamily"/>
    <property type="match status" value="1"/>
</dbReference>